<evidence type="ECO:0000313" key="6">
    <source>
        <dbReference type="EMBL" id="GGP06190.1"/>
    </source>
</evidence>
<evidence type="ECO:0000256" key="4">
    <source>
        <dbReference type="PROSITE-ProRule" id="PRU00339"/>
    </source>
</evidence>
<dbReference type="Proteomes" id="UP000620064">
    <property type="component" value="Unassembled WGS sequence"/>
</dbReference>
<feature type="repeat" description="TPR" evidence="4">
    <location>
        <begin position="96"/>
        <end position="129"/>
    </location>
</feature>
<dbReference type="PROSITE" id="PS50293">
    <property type="entry name" value="TPR_REGION"/>
    <property type="match status" value="1"/>
</dbReference>
<feature type="compositionally biased region" description="Polar residues" evidence="5">
    <location>
        <begin position="178"/>
        <end position="187"/>
    </location>
</feature>
<dbReference type="Gene3D" id="1.25.40.10">
    <property type="entry name" value="Tetratricopeptide repeat domain"/>
    <property type="match status" value="1"/>
</dbReference>
<evidence type="ECO:0000313" key="7">
    <source>
        <dbReference type="Proteomes" id="UP000620064"/>
    </source>
</evidence>
<dbReference type="PROSITE" id="PS50005">
    <property type="entry name" value="TPR"/>
    <property type="match status" value="1"/>
</dbReference>
<evidence type="ECO:0008006" key="8">
    <source>
        <dbReference type="Google" id="ProtNLM"/>
    </source>
</evidence>
<dbReference type="PANTHER" id="PTHR44835">
    <property type="entry name" value="UDP-N-ACETYLGLUCOSAMINE--PEPTIDE N-ACETYLGLUCOSAMINYLTRANSFERASE SPINDLY-RELATED"/>
    <property type="match status" value="1"/>
</dbReference>
<gene>
    <name evidence="6" type="ORF">GCM10010992_25410</name>
</gene>
<dbReference type="InterPro" id="IPR011990">
    <property type="entry name" value="TPR-like_helical_dom_sf"/>
</dbReference>
<proteinExistence type="predicted"/>
<comment type="caution">
    <text evidence="6">The sequence shown here is derived from an EMBL/GenBank/DDBJ whole genome shotgun (WGS) entry which is preliminary data.</text>
</comment>
<reference evidence="7" key="1">
    <citation type="journal article" date="2019" name="Int. J. Syst. Evol. Microbiol.">
        <title>The Global Catalogue of Microorganisms (GCM) 10K type strain sequencing project: providing services to taxonomists for standard genome sequencing and annotation.</title>
        <authorList>
            <consortium name="The Broad Institute Genomics Platform"/>
            <consortium name="The Broad Institute Genome Sequencing Center for Infectious Disease"/>
            <person name="Wu L."/>
            <person name="Ma J."/>
        </authorList>
    </citation>
    <scope>NUCLEOTIDE SEQUENCE [LARGE SCALE GENOMIC DNA]</scope>
    <source>
        <strain evidence="7">CGMCC 1.7656</strain>
    </source>
</reference>
<keyword evidence="2" id="KW-0328">Glycosyltransferase</keyword>
<keyword evidence="4" id="KW-0802">TPR repeat</keyword>
<evidence type="ECO:0000256" key="1">
    <source>
        <dbReference type="ARBA" id="ARBA00004922"/>
    </source>
</evidence>
<feature type="compositionally biased region" description="Basic and acidic residues" evidence="5">
    <location>
        <begin position="166"/>
        <end position="177"/>
    </location>
</feature>
<dbReference type="RefSeq" id="WP_188618505.1">
    <property type="nucleotide sequence ID" value="NZ_BMLV01000006.1"/>
</dbReference>
<dbReference type="EMBL" id="BMLV01000006">
    <property type="protein sequence ID" value="GGP06190.1"/>
    <property type="molecule type" value="Genomic_DNA"/>
</dbReference>
<evidence type="ECO:0000256" key="5">
    <source>
        <dbReference type="SAM" id="MobiDB-lite"/>
    </source>
</evidence>
<dbReference type="Pfam" id="PF13424">
    <property type="entry name" value="TPR_12"/>
    <property type="match status" value="1"/>
</dbReference>
<feature type="compositionally biased region" description="Polar residues" evidence="5">
    <location>
        <begin position="203"/>
        <end position="216"/>
    </location>
</feature>
<organism evidence="6 7">
    <name type="scientific">Cloacibacterium rupense</name>
    <dbReference type="NCBI Taxonomy" id="517423"/>
    <lineage>
        <taxon>Bacteria</taxon>
        <taxon>Pseudomonadati</taxon>
        <taxon>Bacteroidota</taxon>
        <taxon>Flavobacteriia</taxon>
        <taxon>Flavobacteriales</taxon>
        <taxon>Weeksellaceae</taxon>
    </lineage>
</organism>
<feature type="compositionally biased region" description="Low complexity" evidence="5">
    <location>
        <begin position="150"/>
        <end position="165"/>
    </location>
</feature>
<evidence type="ECO:0000256" key="3">
    <source>
        <dbReference type="ARBA" id="ARBA00022679"/>
    </source>
</evidence>
<evidence type="ECO:0000256" key="2">
    <source>
        <dbReference type="ARBA" id="ARBA00022676"/>
    </source>
</evidence>
<dbReference type="SUPFAM" id="SSF48452">
    <property type="entry name" value="TPR-like"/>
    <property type="match status" value="1"/>
</dbReference>
<sequence>MLKKYITYIMFLFLGVLSVYAQETFNTLIYKGNRSFDKRKYDEASSVFMDAVKQKNNDFGAHYNLGNSLYKNKMYDQAAAEYQKAQKLTNNPDEKAASLYNLGNTYLQNGNTEQAVNSYKNALKYDPNNKAILKNLQIAKKKKDQKENKQQQNNQNNQEQKNQDQSNKEGDNKDQTDKNNTSKNQESGNQGNQKKGIGNQGKLPNQSEKNSPQNLENKIPKDLQKLILERSANQEKETARKLLNKNAYSIPESNEKDW</sequence>
<dbReference type="SMART" id="SM00028">
    <property type="entry name" value="TPR"/>
    <property type="match status" value="3"/>
</dbReference>
<accession>A0ABQ2NM08</accession>
<feature type="compositionally biased region" description="Basic and acidic residues" evidence="5">
    <location>
        <begin position="218"/>
        <end position="240"/>
    </location>
</feature>
<name>A0ABQ2NM08_9FLAO</name>
<dbReference type="InterPro" id="IPR019734">
    <property type="entry name" value="TPR_rpt"/>
</dbReference>
<feature type="compositionally biased region" description="Low complexity" evidence="5">
    <location>
        <begin position="188"/>
        <end position="202"/>
    </location>
</feature>
<feature type="region of interest" description="Disordered" evidence="5">
    <location>
        <begin position="140"/>
        <end position="258"/>
    </location>
</feature>
<comment type="pathway">
    <text evidence="1">Protein modification; protein glycosylation.</text>
</comment>
<dbReference type="InterPro" id="IPR051939">
    <property type="entry name" value="Glycosyltr_41/O-GlcNAc_trsf"/>
</dbReference>
<dbReference type="PANTHER" id="PTHR44835:SF1">
    <property type="entry name" value="PROTEIN O-GLCNAC TRANSFERASE"/>
    <property type="match status" value="1"/>
</dbReference>
<keyword evidence="3" id="KW-0808">Transferase</keyword>
<keyword evidence="7" id="KW-1185">Reference proteome</keyword>
<protein>
    <recommendedName>
        <fullName evidence="8">Aerotolerance regulator BatC</fullName>
    </recommendedName>
</protein>